<sequence length="233" mass="25929">MRSKSLGTLLFSILIFVVVARNVRHVKNDWRNVPEYPGENSTQIQKVFLTQLENPNGKNVKIENNVLEFLRDAMVNISVKNNQLTLSVKEDNIVLGEKILYFCFKSTTQNYISTECPHGFCEIRMEFSTTSQSEAVHISFDNQTQVLLGKLVTAVISRNSMKVTNIPNDLQPITTCNPDYSQEYLTVKVINKGDKIVKLSDVNLHNETSENAALGTGSIIGIVAGCAVFVGLS</sequence>
<accession>A0AC34RKW2</accession>
<name>A0AC34RKW2_9BILA</name>
<protein>
    <submittedName>
        <fullName evidence="2">Uncharacterized protein</fullName>
    </submittedName>
</protein>
<dbReference type="Proteomes" id="UP000887576">
    <property type="component" value="Unplaced"/>
</dbReference>
<proteinExistence type="predicted"/>
<evidence type="ECO:0000313" key="1">
    <source>
        <dbReference type="Proteomes" id="UP000887576"/>
    </source>
</evidence>
<organism evidence="1 2">
    <name type="scientific">Panagrolaimus sp. JU765</name>
    <dbReference type="NCBI Taxonomy" id="591449"/>
    <lineage>
        <taxon>Eukaryota</taxon>
        <taxon>Metazoa</taxon>
        <taxon>Ecdysozoa</taxon>
        <taxon>Nematoda</taxon>
        <taxon>Chromadorea</taxon>
        <taxon>Rhabditida</taxon>
        <taxon>Tylenchina</taxon>
        <taxon>Panagrolaimomorpha</taxon>
        <taxon>Panagrolaimoidea</taxon>
        <taxon>Panagrolaimidae</taxon>
        <taxon>Panagrolaimus</taxon>
    </lineage>
</organism>
<reference evidence="2" key="1">
    <citation type="submission" date="2022-11" db="UniProtKB">
        <authorList>
            <consortium name="WormBaseParasite"/>
        </authorList>
    </citation>
    <scope>IDENTIFICATION</scope>
</reference>
<dbReference type="WBParaSite" id="JU765_v2.g7759.t1">
    <property type="protein sequence ID" value="JU765_v2.g7759.t1"/>
    <property type="gene ID" value="JU765_v2.g7759"/>
</dbReference>
<evidence type="ECO:0000313" key="2">
    <source>
        <dbReference type="WBParaSite" id="JU765_v2.g7759.t1"/>
    </source>
</evidence>